<dbReference type="SUPFAM" id="SSF51905">
    <property type="entry name" value="FAD/NAD(P)-binding domain"/>
    <property type="match status" value="1"/>
</dbReference>
<dbReference type="EMBL" id="SOCP01000001">
    <property type="protein sequence ID" value="TDV57400.1"/>
    <property type="molecule type" value="Genomic_DNA"/>
</dbReference>
<dbReference type="Gene3D" id="3.30.9.10">
    <property type="entry name" value="D-Amino Acid Oxidase, subunit A, domain 2"/>
    <property type="match status" value="1"/>
</dbReference>
<dbReference type="RefSeq" id="WP_166663865.1">
    <property type="nucleotide sequence ID" value="NZ_SOCP01000001.1"/>
</dbReference>
<keyword evidence="1" id="KW-0560">Oxidoreductase</keyword>
<evidence type="ECO:0000313" key="4">
    <source>
        <dbReference type="Proteomes" id="UP000294927"/>
    </source>
</evidence>
<sequence length="360" mass="37513">MRVLVLGSGVLGAAVAARVAARGHEAHVLEAGPTPASGTSATSYAWVNGNKKRPASYRELNASAIAEHHRLEGVERGWLVPNGHLEFASTDEHREELTARVEGLEAAGYPASFVSVSAAALLEPDVRVEPDALVAWFPGEAHCYPEVFVAEMLGTAGVTVETGASVVAVSAGGVELADGTVRTADRVITCLGRHTGRLHPDVPMVEPVRGNAAVGVLARTVPAPVRLSRVVTTESLNLRPAGGGALLVHALDQDPLVSPSDPVPPEVLTTLRDRIHERVGLPVALASAYVGLRSIAADGLPVVGPVGAGYVVVAHSAVTLAPLLGELAAREVCDGVAQERLAPYRVERFRLPYAPAAQMH</sequence>
<dbReference type="PANTHER" id="PTHR13847:SF289">
    <property type="entry name" value="GLYCINE OXIDASE"/>
    <property type="match status" value="1"/>
</dbReference>
<dbReference type="Gene3D" id="3.50.50.60">
    <property type="entry name" value="FAD/NAD(P)-binding domain"/>
    <property type="match status" value="1"/>
</dbReference>
<keyword evidence="4" id="KW-1185">Reference proteome</keyword>
<evidence type="ECO:0000259" key="2">
    <source>
        <dbReference type="Pfam" id="PF01266"/>
    </source>
</evidence>
<reference evidence="3 4" key="1">
    <citation type="submission" date="2019-03" db="EMBL/GenBank/DDBJ databases">
        <title>Genomic Encyclopedia of Archaeal and Bacterial Type Strains, Phase II (KMG-II): from individual species to whole genera.</title>
        <authorList>
            <person name="Goeker M."/>
        </authorList>
    </citation>
    <scope>NUCLEOTIDE SEQUENCE [LARGE SCALE GENOMIC DNA]</scope>
    <source>
        <strain evidence="3 4">DSM 45499</strain>
    </source>
</reference>
<comment type="caution">
    <text evidence="3">The sequence shown here is derived from an EMBL/GenBank/DDBJ whole genome shotgun (WGS) entry which is preliminary data.</text>
</comment>
<evidence type="ECO:0000313" key="3">
    <source>
        <dbReference type="EMBL" id="TDV57400.1"/>
    </source>
</evidence>
<dbReference type="InterPro" id="IPR036188">
    <property type="entry name" value="FAD/NAD-bd_sf"/>
</dbReference>
<name>A0A4R7W3Y5_9PSEU</name>
<dbReference type="InterPro" id="IPR006076">
    <property type="entry name" value="FAD-dep_OxRdtase"/>
</dbReference>
<evidence type="ECO:0000256" key="1">
    <source>
        <dbReference type="ARBA" id="ARBA00023002"/>
    </source>
</evidence>
<dbReference type="Proteomes" id="UP000294927">
    <property type="component" value="Unassembled WGS sequence"/>
</dbReference>
<proteinExistence type="predicted"/>
<dbReference type="Pfam" id="PF01266">
    <property type="entry name" value="DAO"/>
    <property type="match status" value="1"/>
</dbReference>
<dbReference type="GO" id="GO:0016491">
    <property type="term" value="F:oxidoreductase activity"/>
    <property type="evidence" value="ECO:0007669"/>
    <property type="project" value="UniProtKB-KW"/>
</dbReference>
<organism evidence="3 4">
    <name type="scientific">Actinophytocola oryzae</name>
    <dbReference type="NCBI Taxonomy" id="502181"/>
    <lineage>
        <taxon>Bacteria</taxon>
        <taxon>Bacillati</taxon>
        <taxon>Actinomycetota</taxon>
        <taxon>Actinomycetes</taxon>
        <taxon>Pseudonocardiales</taxon>
        <taxon>Pseudonocardiaceae</taxon>
    </lineage>
</organism>
<dbReference type="AlphaFoldDB" id="A0A4R7W3Y5"/>
<dbReference type="GO" id="GO:0005737">
    <property type="term" value="C:cytoplasm"/>
    <property type="evidence" value="ECO:0007669"/>
    <property type="project" value="TreeGrafter"/>
</dbReference>
<feature type="domain" description="FAD dependent oxidoreductase" evidence="2">
    <location>
        <begin position="2"/>
        <end position="330"/>
    </location>
</feature>
<accession>A0A4R7W3Y5</accession>
<dbReference type="PANTHER" id="PTHR13847">
    <property type="entry name" value="SARCOSINE DEHYDROGENASE-RELATED"/>
    <property type="match status" value="1"/>
</dbReference>
<gene>
    <name evidence="3" type="ORF">CLV71_101271</name>
</gene>
<protein>
    <submittedName>
        <fullName evidence="3">Glycine/D-amino acid oxidase-like deaminating enzyme</fullName>
    </submittedName>
</protein>